<organism evidence="1 2">
    <name type="scientific">Hypoxylon rubiginosum</name>
    <dbReference type="NCBI Taxonomy" id="110542"/>
    <lineage>
        <taxon>Eukaryota</taxon>
        <taxon>Fungi</taxon>
        <taxon>Dikarya</taxon>
        <taxon>Ascomycota</taxon>
        <taxon>Pezizomycotina</taxon>
        <taxon>Sordariomycetes</taxon>
        <taxon>Xylariomycetidae</taxon>
        <taxon>Xylariales</taxon>
        <taxon>Hypoxylaceae</taxon>
        <taxon>Hypoxylon</taxon>
    </lineage>
</organism>
<dbReference type="Proteomes" id="UP001497700">
    <property type="component" value="Unassembled WGS sequence"/>
</dbReference>
<name>A0ACB9Z6T7_9PEZI</name>
<evidence type="ECO:0000313" key="2">
    <source>
        <dbReference type="Proteomes" id="UP001497700"/>
    </source>
</evidence>
<sequence>MESIVLSLINVCYILLLGAEAVGSAYFASVINQELRPYFDAHGMQSEAADARQAFGYLVAAVVLLGLSFLGTLVKVGLATCGCDRLSDDSDDSDDNLCVLLVSYAAYIILLVFTCLTAAHAWGWWKYFAAEGLDHLAASCLGLAAMIIACLVLSLCTLIVLGVVKRNCDVSRDLPSTREETYSESVIA</sequence>
<keyword evidence="2" id="KW-1185">Reference proteome</keyword>
<dbReference type="EMBL" id="MU393447">
    <property type="protein sequence ID" value="KAI4867412.1"/>
    <property type="molecule type" value="Genomic_DNA"/>
</dbReference>
<comment type="caution">
    <text evidence="1">The sequence shown here is derived from an EMBL/GenBank/DDBJ whole genome shotgun (WGS) entry which is preliminary data.</text>
</comment>
<accession>A0ACB9Z6T7</accession>
<proteinExistence type="predicted"/>
<protein>
    <submittedName>
        <fullName evidence="1">Uncharacterized protein</fullName>
    </submittedName>
</protein>
<reference evidence="1 2" key="1">
    <citation type="journal article" date="2022" name="New Phytol.">
        <title>Ecological generalism drives hyperdiversity of secondary metabolite gene clusters in xylarialean endophytes.</title>
        <authorList>
            <person name="Franco M.E.E."/>
            <person name="Wisecaver J.H."/>
            <person name="Arnold A.E."/>
            <person name="Ju Y.M."/>
            <person name="Slot J.C."/>
            <person name="Ahrendt S."/>
            <person name="Moore L.P."/>
            <person name="Eastman K.E."/>
            <person name="Scott K."/>
            <person name="Konkel Z."/>
            <person name="Mondo S.J."/>
            <person name="Kuo A."/>
            <person name="Hayes R.D."/>
            <person name="Haridas S."/>
            <person name="Andreopoulos B."/>
            <person name="Riley R."/>
            <person name="LaButti K."/>
            <person name="Pangilinan J."/>
            <person name="Lipzen A."/>
            <person name="Amirebrahimi M."/>
            <person name="Yan J."/>
            <person name="Adam C."/>
            <person name="Keymanesh K."/>
            <person name="Ng V."/>
            <person name="Louie K."/>
            <person name="Northen T."/>
            <person name="Drula E."/>
            <person name="Henrissat B."/>
            <person name="Hsieh H.M."/>
            <person name="Youens-Clark K."/>
            <person name="Lutzoni F."/>
            <person name="Miadlikowska J."/>
            <person name="Eastwood D.C."/>
            <person name="Hamelin R.C."/>
            <person name="Grigoriev I.V."/>
            <person name="U'Ren J.M."/>
        </authorList>
    </citation>
    <scope>NUCLEOTIDE SEQUENCE [LARGE SCALE GENOMIC DNA]</scope>
    <source>
        <strain evidence="1 2">CBS 119005</strain>
    </source>
</reference>
<evidence type="ECO:0000313" key="1">
    <source>
        <dbReference type="EMBL" id="KAI4867412.1"/>
    </source>
</evidence>
<gene>
    <name evidence="1" type="ORF">F4820DRAFT_446043</name>
</gene>